<dbReference type="EMBL" id="JBHTHY010000003">
    <property type="protein sequence ID" value="MFD0796868.1"/>
    <property type="molecule type" value="Genomic_DNA"/>
</dbReference>
<dbReference type="Proteomes" id="UP001597012">
    <property type="component" value="Unassembled WGS sequence"/>
</dbReference>
<reference evidence="2" key="1">
    <citation type="journal article" date="2019" name="Int. J. Syst. Evol. Microbiol.">
        <title>The Global Catalogue of Microorganisms (GCM) 10K type strain sequencing project: providing services to taxonomists for standard genome sequencing and annotation.</title>
        <authorList>
            <consortium name="The Broad Institute Genomics Platform"/>
            <consortium name="The Broad Institute Genome Sequencing Center for Infectious Disease"/>
            <person name="Wu L."/>
            <person name="Ma J."/>
        </authorList>
    </citation>
    <scope>NUCLEOTIDE SEQUENCE [LARGE SCALE GENOMIC DNA]</scope>
    <source>
        <strain evidence="2">CCUG 61948</strain>
    </source>
</reference>
<evidence type="ECO:0000313" key="1">
    <source>
        <dbReference type="EMBL" id="MFD0796868.1"/>
    </source>
</evidence>
<accession>A0ABW3B0Y4</accession>
<dbReference type="RefSeq" id="WP_379932820.1">
    <property type="nucleotide sequence ID" value="NZ_JBHTHY010000003.1"/>
</dbReference>
<name>A0ABW3B0Y4_9FLAO</name>
<proteinExistence type="predicted"/>
<keyword evidence="2" id="KW-1185">Reference proteome</keyword>
<gene>
    <name evidence="1" type="ORF">ACFQZJ_05315</name>
</gene>
<organism evidence="1 2">
    <name type="scientific">Maribacter chungangensis</name>
    <dbReference type="NCBI Taxonomy" id="1069117"/>
    <lineage>
        <taxon>Bacteria</taxon>
        <taxon>Pseudomonadati</taxon>
        <taxon>Bacteroidota</taxon>
        <taxon>Flavobacteriia</taxon>
        <taxon>Flavobacteriales</taxon>
        <taxon>Flavobacteriaceae</taxon>
        <taxon>Maribacter</taxon>
    </lineage>
</organism>
<sequence length="57" mass="6848">MKIEILNTEVQLENDSVLLLPFEYPRNVELKDIIFEKEIWSYMGTNMNAESDFEIMY</sequence>
<protein>
    <submittedName>
        <fullName evidence="1">Uncharacterized protein</fullName>
    </submittedName>
</protein>
<evidence type="ECO:0000313" key="2">
    <source>
        <dbReference type="Proteomes" id="UP001597012"/>
    </source>
</evidence>
<comment type="caution">
    <text evidence="1">The sequence shown here is derived from an EMBL/GenBank/DDBJ whole genome shotgun (WGS) entry which is preliminary data.</text>
</comment>